<dbReference type="KEGG" id="ncs:NCAS_0E00770"/>
<proteinExistence type="predicted"/>
<feature type="region of interest" description="Disordered" evidence="1">
    <location>
        <begin position="665"/>
        <end position="696"/>
    </location>
</feature>
<reference key="2">
    <citation type="submission" date="2011-08" db="EMBL/GenBank/DDBJ databases">
        <title>Genome sequence of Naumovozyma castellii.</title>
        <authorList>
            <person name="Gordon J.L."/>
            <person name="Armisen D."/>
            <person name="Proux-Wera E."/>
            <person name="OhEigeartaigh S.S."/>
            <person name="Byrne K.P."/>
            <person name="Wolfe K.H."/>
        </authorList>
    </citation>
    <scope>NUCLEOTIDE SEQUENCE</scope>
    <source>
        <strain>Type strain:CBS 4309</strain>
    </source>
</reference>
<feature type="compositionally biased region" description="Basic and acidic residues" evidence="1">
    <location>
        <begin position="1021"/>
        <end position="1032"/>
    </location>
</feature>
<dbReference type="GO" id="GO:0030015">
    <property type="term" value="C:CCR4-NOT core complex"/>
    <property type="evidence" value="ECO:0007669"/>
    <property type="project" value="EnsemblFungi"/>
</dbReference>
<gene>
    <name evidence="2" type="primary">NCAS0E00770</name>
    <name evidence="2" type="ordered locus">NCAS_0E00770</name>
</gene>
<dbReference type="AlphaFoldDB" id="G0VF82"/>
<sequence>MESANAQVVGCINNRLLLPPIPYAMAQLVTYTPLRELFAERNYQPSLSQLLNLLSDDALLNNLTPIQEHSLLVECVIIGFLSTRSGKLLQSALFNDKHQQDTFLENQYKKWLTSTDISKTAHQYLRKKWSSNKLYFLKFTKFLLVNADGNINVDKYTEPIYKLPLNFLFDDNTNLMPTFILDNKYNLLQDYIYACGPLLKCVMKDTLENGICLDLPGIYKLDIDLQFPYPWYDLLPPMHEGHLNATKQNNNSNNIPLTMQPSIKTNNNGANNNNQTVYSFDLNTDKTFELDNVVSHTAKRHRVLNQLINNNDLKTTPLLTLQFTFMAGLVDPLSQPPPNNKQVISLHLLYSMFIGLMYPNLKECFNANDGFNWKFHICFNMVKLINNSMVILKCDNFNKLNDIINSNNDNDEGTENDDDDAWKLKLNEWIPHGINTQDLELIYMINIMAVYTIYQLYSDLPIQMNPFLSCLITLWKNLSAIILLGLDIDRSEEARKTFSTPLLVRATIRGAASLRAVVATILNNHVDVNEHDFKHEPLNTFMSPHGRKLCQGALYADIRSHAAAILALGAELEDVTDLLTDLQAGDRFDEDIRYMFDYEYDDYNDFKDDVEEQEEMEIMGSFPRRCNCIFEDDNIINDDTDNINENDEDDDDEQEEYVDAIEGVTKDTPHNNLNPHDAIRTRNSHPNSKRSKSSFEFDYGGKDWRDIPRGFNLYYSPSYHFIKSPMMETISTLTSKATNEKLTTEDSTLLITAVASCIKLEQDKMISKELLKHNTVKHPHAAENEDDADFKIATPDDIYDMWSEESKFERMLYLNQDVAWRLMDEMLMCNGYRRVLIWFITHMELNHSLIQYIFELVMGLRGSPFSGEGDETDSKNDLLHEIMYGQVKNKEIVTSLTYLPFSRQGPLILSEIENKMLLQEFFTNAAIYFSSKSNNEGTTNNDNGEGIDEEAVNFSVYSTGLVKLICFMVQSLMENNKFDFAKSECTFELQTLLMNWIGIIPEAEDLFFTLKSGVSSSSTKTGRESDDHDNTHADNLSFSDDGDTGHPGISRFDTDDSPPNESIFNKRLVSLLPKRINDKDENAAVSTLRHFIERYSFDEEAPVYGRKVVYSDEIVLPLPAADQPISFHEYLTELDDEIRENSMYDYTKEK</sequence>
<evidence type="ECO:0000256" key="1">
    <source>
        <dbReference type="SAM" id="MobiDB-lite"/>
    </source>
</evidence>
<dbReference type="GeneID" id="96903780"/>
<dbReference type="InParanoid" id="G0VF82"/>
<accession>G0VF82</accession>
<feature type="region of interest" description="Disordered" evidence="1">
    <location>
        <begin position="1017"/>
        <end position="1061"/>
    </location>
</feature>
<dbReference type="FunCoup" id="G0VF82">
    <property type="interactions" value="112"/>
</dbReference>
<evidence type="ECO:0000313" key="2">
    <source>
        <dbReference type="EMBL" id="CCC70147.1"/>
    </source>
</evidence>
<dbReference type="EMBL" id="HE576756">
    <property type="protein sequence ID" value="CCC70147.1"/>
    <property type="molecule type" value="Genomic_DNA"/>
</dbReference>
<evidence type="ECO:0000313" key="3">
    <source>
        <dbReference type="Proteomes" id="UP000001640"/>
    </source>
</evidence>
<dbReference type="GO" id="GO:0032968">
    <property type="term" value="P:positive regulation of transcription elongation by RNA polymerase II"/>
    <property type="evidence" value="ECO:0007669"/>
    <property type="project" value="EnsemblFungi"/>
</dbReference>
<dbReference type="RefSeq" id="XP_003676508.1">
    <property type="nucleotide sequence ID" value="XM_003676460.1"/>
</dbReference>
<dbReference type="OrthoDB" id="3980110at2759"/>
<dbReference type="eggNOG" id="ENOG502QT7N">
    <property type="taxonomic scope" value="Eukaryota"/>
</dbReference>
<keyword evidence="3" id="KW-1185">Reference proteome</keyword>
<dbReference type="STRING" id="1064592.G0VF82"/>
<protein>
    <submittedName>
        <fullName evidence="2">Uncharacterized protein</fullName>
    </submittedName>
</protein>
<dbReference type="OMA" id="EMLMCSG"/>
<name>G0VF82_NAUCA</name>
<dbReference type="HOGENOM" id="CLU_280757_0_0_1"/>
<dbReference type="Proteomes" id="UP000001640">
    <property type="component" value="Chromosome 5"/>
</dbReference>
<organism evidence="2 3">
    <name type="scientific">Naumovozyma castellii</name>
    <name type="common">Yeast</name>
    <name type="synonym">Saccharomyces castellii</name>
    <dbReference type="NCBI Taxonomy" id="27288"/>
    <lineage>
        <taxon>Eukaryota</taxon>
        <taxon>Fungi</taxon>
        <taxon>Dikarya</taxon>
        <taxon>Ascomycota</taxon>
        <taxon>Saccharomycotina</taxon>
        <taxon>Saccharomycetes</taxon>
        <taxon>Saccharomycetales</taxon>
        <taxon>Saccharomycetaceae</taxon>
        <taxon>Naumovozyma</taxon>
    </lineage>
</organism>
<reference evidence="2 3" key="1">
    <citation type="journal article" date="2011" name="Proc. Natl. Acad. Sci. U.S.A.">
        <title>Evolutionary erosion of yeast sex chromosomes by mating-type switching accidents.</title>
        <authorList>
            <person name="Gordon J.L."/>
            <person name="Armisen D."/>
            <person name="Proux-Wera E."/>
            <person name="Oheigeartaigh S.S."/>
            <person name="Byrne K.P."/>
            <person name="Wolfe K.H."/>
        </authorList>
    </citation>
    <scope>NUCLEOTIDE SEQUENCE [LARGE SCALE GENOMIC DNA]</scope>
    <source>
        <strain evidence="3">ATCC 76901 / BCRC 22586 / CBS 4309 / NBRC 1992 / NRRL Y-12630</strain>
    </source>
</reference>